<name>A0A9X6N9D1_HYPEX</name>
<dbReference type="EMBL" id="MTYJ01000187">
    <property type="protein sequence ID" value="OWA50295.1"/>
    <property type="molecule type" value="Genomic_DNA"/>
</dbReference>
<evidence type="ECO:0000313" key="2">
    <source>
        <dbReference type="EMBL" id="OWA50295.1"/>
    </source>
</evidence>
<accession>A0A9X6N9D1</accession>
<feature type="signal peptide" evidence="1">
    <location>
        <begin position="1"/>
        <end position="22"/>
    </location>
</feature>
<feature type="chain" id="PRO_5040896714" description="VWFC domain-containing protein" evidence="1">
    <location>
        <begin position="23"/>
        <end position="129"/>
    </location>
</feature>
<gene>
    <name evidence="2" type="ORF">BV898_14817</name>
</gene>
<comment type="caution">
    <text evidence="2">The sequence shown here is derived from an EMBL/GenBank/DDBJ whole genome shotgun (WGS) entry which is preliminary data.</text>
</comment>
<sequence>MARNVVVTLIVMVALSTRFVSCSPVKRSTLEQYLLSTAEKAQSCDVEGEYESTDPCKPFCVCHKGSVVCAEITCTDEYDAPDPKAFCGKVHVTGRCCHHYLCVSDDGTGTMVYPLPIVSAPDELYETRR</sequence>
<evidence type="ECO:0008006" key="4">
    <source>
        <dbReference type="Google" id="ProtNLM"/>
    </source>
</evidence>
<evidence type="ECO:0000313" key="3">
    <source>
        <dbReference type="Proteomes" id="UP000192578"/>
    </source>
</evidence>
<keyword evidence="3" id="KW-1185">Reference proteome</keyword>
<dbReference type="OrthoDB" id="10052041at2759"/>
<reference evidence="3" key="1">
    <citation type="submission" date="2017-01" db="EMBL/GenBank/DDBJ databases">
        <title>Comparative genomics of anhydrobiosis in the tardigrade Hypsibius dujardini.</title>
        <authorList>
            <person name="Yoshida Y."/>
            <person name="Koutsovoulos G."/>
            <person name="Laetsch D."/>
            <person name="Stevens L."/>
            <person name="Kumar S."/>
            <person name="Horikawa D."/>
            <person name="Ishino K."/>
            <person name="Komine S."/>
            <person name="Tomita M."/>
            <person name="Blaxter M."/>
            <person name="Arakawa K."/>
        </authorList>
    </citation>
    <scope>NUCLEOTIDE SEQUENCE [LARGE SCALE GENOMIC DNA]</scope>
    <source>
        <strain evidence="3">Z151</strain>
    </source>
</reference>
<keyword evidence="1" id="KW-0732">Signal</keyword>
<dbReference type="Proteomes" id="UP000192578">
    <property type="component" value="Unassembled WGS sequence"/>
</dbReference>
<protein>
    <recommendedName>
        <fullName evidence="4">VWFC domain-containing protein</fullName>
    </recommendedName>
</protein>
<evidence type="ECO:0000256" key="1">
    <source>
        <dbReference type="SAM" id="SignalP"/>
    </source>
</evidence>
<organism evidence="2 3">
    <name type="scientific">Hypsibius exemplaris</name>
    <name type="common">Freshwater tardigrade</name>
    <dbReference type="NCBI Taxonomy" id="2072580"/>
    <lineage>
        <taxon>Eukaryota</taxon>
        <taxon>Metazoa</taxon>
        <taxon>Ecdysozoa</taxon>
        <taxon>Tardigrada</taxon>
        <taxon>Eutardigrada</taxon>
        <taxon>Parachela</taxon>
        <taxon>Hypsibioidea</taxon>
        <taxon>Hypsibiidae</taxon>
        <taxon>Hypsibius</taxon>
    </lineage>
</organism>
<proteinExistence type="predicted"/>
<dbReference type="AlphaFoldDB" id="A0A9X6N9D1"/>